<protein>
    <recommendedName>
        <fullName evidence="3">Major capsid protein</fullName>
    </recommendedName>
</protein>
<evidence type="ECO:0000313" key="2">
    <source>
        <dbReference type="Proteomes" id="UP000018766"/>
    </source>
</evidence>
<reference evidence="1 2" key="1">
    <citation type="submission" date="2013-11" db="EMBL/GenBank/DDBJ databases">
        <title>Genomic analysis of Pelistega sp. HM-7.</title>
        <authorList>
            <person name="Kumbhare S.V."/>
            <person name="Shetty S.A."/>
            <person name="Sharma O."/>
            <person name="Dhotre D.P."/>
        </authorList>
    </citation>
    <scope>NUCLEOTIDE SEQUENCE [LARGE SCALE GENOMIC DNA]</scope>
    <source>
        <strain evidence="1 2">HM-7</strain>
    </source>
</reference>
<keyword evidence="2" id="KW-1185">Reference proteome</keyword>
<name>V8FVV9_9BURK</name>
<dbReference type="RefSeq" id="WP_023952796.1">
    <property type="nucleotide sequence ID" value="NZ_AYSV01000118.1"/>
</dbReference>
<organism evidence="1 2">
    <name type="scientific">Pelistega indica</name>
    <dbReference type="NCBI Taxonomy" id="1414851"/>
    <lineage>
        <taxon>Bacteria</taxon>
        <taxon>Pseudomonadati</taxon>
        <taxon>Pseudomonadota</taxon>
        <taxon>Betaproteobacteria</taxon>
        <taxon>Burkholderiales</taxon>
        <taxon>Alcaligenaceae</taxon>
        <taxon>Pelistega</taxon>
    </lineage>
</organism>
<evidence type="ECO:0008006" key="3">
    <source>
        <dbReference type="Google" id="ProtNLM"/>
    </source>
</evidence>
<dbReference type="EMBL" id="AYSV01000118">
    <property type="protein sequence ID" value="ETD67547.1"/>
    <property type="molecule type" value="Genomic_DNA"/>
</dbReference>
<proteinExistence type="predicted"/>
<comment type="caution">
    <text evidence="1">The sequence shown here is derived from an EMBL/GenBank/DDBJ whole genome shotgun (WGS) entry which is preliminary data.</text>
</comment>
<sequence>MAFASASGFSGLENSPLARIGYYNKIIATGWDKEFLPYITNTSIDGKLTMCNQVIQFTKQPRSGDWRPYEKNQELVADFSSPDAFVMQICNAAYKVLKFDQLDIARLCDRWAQYEEYLLKDAYETLAKLWRQWVLEAMILEASGQNKGANAGCHSNINLGAPNAPIKITSENIHRELAKIQRVLKEAGRWVDDEMFIMLPSAIMETIVDSKYASAFDMGNCGSNNCSILVTGMMPGKVMGFNVFVVDCIPQVIDASGALTYFVIAGNKEGFAFAGDLVQGDLVQPAGYFGVHYRMLAVWGGKAIYPDALAVGYWTF</sequence>
<dbReference type="Proteomes" id="UP000018766">
    <property type="component" value="Unassembled WGS sequence"/>
</dbReference>
<evidence type="ECO:0000313" key="1">
    <source>
        <dbReference type="EMBL" id="ETD67547.1"/>
    </source>
</evidence>
<dbReference type="AlphaFoldDB" id="V8FVV9"/>
<gene>
    <name evidence="1" type="ORF">V757_11195</name>
</gene>
<accession>V8FVV9</accession>